<dbReference type="Pfam" id="PF00162">
    <property type="entry name" value="PGK"/>
    <property type="match status" value="1"/>
</dbReference>
<dbReference type="GO" id="GO:0043531">
    <property type="term" value="F:ADP binding"/>
    <property type="evidence" value="ECO:0007669"/>
    <property type="project" value="TreeGrafter"/>
</dbReference>
<dbReference type="InterPro" id="IPR036043">
    <property type="entry name" value="Phosphoglycerate_kinase_sf"/>
</dbReference>
<evidence type="ECO:0000256" key="7">
    <source>
        <dbReference type="ARBA" id="ARBA00022679"/>
    </source>
</evidence>
<dbReference type="InterPro" id="IPR015824">
    <property type="entry name" value="Phosphoglycerate_kinase_N"/>
</dbReference>
<feature type="binding site" evidence="11 13">
    <location>
        <position position="222"/>
    </location>
    <ligand>
        <name>ATP</name>
        <dbReference type="ChEBI" id="CHEBI:30616"/>
    </ligand>
</feature>
<dbReference type="AlphaFoldDB" id="A0A6I4YBK7"/>
<evidence type="ECO:0000256" key="13">
    <source>
        <dbReference type="PIRSR" id="PIRSR000724-2"/>
    </source>
</evidence>
<comment type="catalytic activity">
    <reaction evidence="1 11 14">
        <text>(2R)-3-phosphoglycerate + ATP = (2R)-3-phospho-glyceroyl phosphate + ADP</text>
        <dbReference type="Rhea" id="RHEA:14801"/>
        <dbReference type="ChEBI" id="CHEBI:30616"/>
        <dbReference type="ChEBI" id="CHEBI:57604"/>
        <dbReference type="ChEBI" id="CHEBI:58272"/>
        <dbReference type="ChEBI" id="CHEBI:456216"/>
        <dbReference type="EC" id="2.7.2.3"/>
    </reaction>
</comment>
<feature type="binding site" evidence="11 13">
    <location>
        <position position="341"/>
    </location>
    <ligand>
        <name>ATP</name>
        <dbReference type="ChEBI" id="CHEBI:30616"/>
    </ligand>
</feature>
<comment type="subunit">
    <text evidence="4 11">Monomer.</text>
</comment>
<feature type="binding site" evidence="11">
    <location>
        <position position="172"/>
    </location>
    <ligand>
        <name>substrate</name>
    </ligand>
</feature>
<dbReference type="GO" id="GO:0006096">
    <property type="term" value="P:glycolytic process"/>
    <property type="evidence" value="ECO:0007669"/>
    <property type="project" value="UniProtKB-UniRule"/>
</dbReference>
<evidence type="ECO:0000256" key="6">
    <source>
        <dbReference type="ARBA" id="ARBA00016471"/>
    </source>
</evidence>
<feature type="binding site" evidence="11">
    <location>
        <position position="55"/>
    </location>
    <ligand>
        <name>substrate</name>
    </ligand>
</feature>
<evidence type="ECO:0000256" key="10">
    <source>
        <dbReference type="ARBA" id="ARBA00022840"/>
    </source>
</evidence>
<dbReference type="FunFam" id="3.40.50.1260:FF:000006">
    <property type="entry name" value="Phosphoglycerate kinase"/>
    <property type="match status" value="1"/>
</dbReference>
<keyword evidence="9 11" id="KW-0418">Kinase</keyword>
<dbReference type="GO" id="GO:0006094">
    <property type="term" value="P:gluconeogenesis"/>
    <property type="evidence" value="ECO:0007669"/>
    <property type="project" value="TreeGrafter"/>
</dbReference>
<keyword evidence="7 11" id="KW-0808">Transferase</keyword>
<feature type="binding site" evidence="11 13">
    <location>
        <begin position="369"/>
        <end position="372"/>
    </location>
    <ligand>
        <name>ATP</name>
        <dbReference type="ChEBI" id="CHEBI:30616"/>
    </ligand>
</feature>
<evidence type="ECO:0000313" key="15">
    <source>
        <dbReference type="EMBL" id="MXV19779.1"/>
    </source>
</evidence>
<dbReference type="EMBL" id="WVHK01000026">
    <property type="protein sequence ID" value="MXV19779.1"/>
    <property type="molecule type" value="Genomic_DNA"/>
</dbReference>
<dbReference type="FunFam" id="3.40.50.1260:FF:000003">
    <property type="entry name" value="Phosphoglycerate kinase"/>
    <property type="match status" value="1"/>
</dbReference>
<dbReference type="PIRSF" id="PIRSF000724">
    <property type="entry name" value="Pgk"/>
    <property type="match status" value="1"/>
</dbReference>
<dbReference type="PANTHER" id="PTHR11406">
    <property type="entry name" value="PHOSPHOGLYCERATE KINASE"/>
    <property type="match status" value="1"/>
</dbReference>
<dbReference type="PANTHER" id="PTHR11406:SF23">
    <property type="entry name" value="PHOSPHOGLYCERATE KINASE 1, CHLOROPLASTIC-RELATED"/>
    <property type="match status" value="1"/>
</dbReference>
<evidence type="ECO:0000256" key="5">
    <source>
        <dbReference type="ARBA" id="ARBA00013061"/>
    </source>
</evidence>
<evidence type="ECO:0000256" key="3">
    <source>
        <dbReference type="ARBA" id="ARBA00008982"/>
    </source>
</evidence>
<proteinExistence type="inferred from homology"/>
<comment type="pathway">
    <text evidence="2 11">Carbohydrate degradation; glycolysis; pyruvate from D-glyceraldehyde 3-phosphate: step 2/5.</text>
</comment>
<keyword evidence="8 11" id="KW-0547">Nucleotide-binding</keyword>
<reference evidence="15 16" key="1">
    <citation type="submission" date="2019-11" db="EMBL/GenBank/DDBJ databases">
        <title>Genome sequence of Deinococcus xianganensis Y35, AI-2 producing algicidal bacterium, isolated from lake water.</title>
        <authorList>
            <person name="Li Y."/>
        </authorList>
    </citation>
    <scope>NUCLEOTIDE SEQUENCE [LARGE SCALE GENOMIC DNA]</scope>
    <source>
        <strain evidence="15 16">Y35</strain>
    </source>
</reference>
<evidence type="ECO:0000256" key="1">
    <source>
        <dbReference type="ARBA" id="ARBA00000642"/>
    </source>
</evidence>
<protein>
    <recommendedName>
        <fullName evidence="6 11">Phosphoglycerate kinase</fullName>
        <ecNumber evidence="5 11">2.7.2.3</ecNumber>
    </recommendedName>
</protein>
<dbReference type="GO" id="GO:0005829">
    <property type="term" value="C:cytosol"/>
    <property type="evidence" value="ECO:0007669"/>
    <property type="project" value="TreeGrafter"/>
</dbReference>
<comment type="subcellular location">
    <subcellularLocation>
        <location evidence="11">Cytoplasm</location>
    </subcellularLocation>
</comment>
<feature type="binding site" evidence="12">
    <location>
        <position position="55"/>
    </location>
    <ligand>
        <name>(2R)-3-phosphoglycerate</name>
        <dbReference type="ChEBI" id="CHEBI:58272"/>
    </ligand>
</feature>
<dbReference type="UniPathway" id="UPA00109">
    <property type="reaction ID" value="UER00185"/>
</dbReference>
<dbReference type="CDD" id="cd00318">
    <property type="entry name" value="Phosphoglycerate_kinase"/>
    <property type="match status" value="1"/>
</dbReference>
<feature type="binding site" evidence="11">
    <location>
        <position position="310"/>
    </location>
    <ligand>
        <name>ATP</name>
        <dbReference type="ChEBI" id="CHEBI:30616"/>
    </ligand>
</feature>
<organism evidence="15 16">
    <name type="scientific">Deinococcus xianganensis</name>
    <dbReference type="NCBI Taxonomy" id="1507289"/>
    <lineage>
        <taxon>Bacteria</taxon>
        <taxon>Thermotogati</taxon>
        <taxon>Deinococcota</taxon>
        <taxon>Deinococci</taxon>
        <taxon>Deinococcales</taxon>
        <taxon>Deinococcaceae</taxon>
        <taxon>Deinococcus</taxon>
    </lineage>
</organism>
<dbReference type="SUPFAM" id="SSF53748">
    <property type="entry name" value="Phosphoglycerate kinase"/>
    <property type="match status" value="1"/>
</dbReference>
<dbReference type="EC" id="2.7.2.3" evidence="5 11"/>
<dbReference type="GO" id="GO:0004618">
    <property type="term" value="F:phosphoglycerate kinase activity"/>
    <property type="evidence" value="ECO:0007669"/>
    <property type="project" value="UniProtKB-UniRule"/>
</dbReference>
<evidence type="ECO:0000256" key="8">
    <source>
        <dbReference type="ARBA" id="ARBA00022741"/>
    </source>
</evidence>
<dbReference type="GO" id="GO:0005524">
    <property type="term" value="F:ATP binding"/>
    <property type="evidence" value="ECO:0007669"/>
    <property type="project" value="UniProtKB-KW"/>
</dbReference>
<dbReference type="InterPro" id="IPR001576">
    <property type="entry name" value="Phosphoglycerate_kinase"/>
</dbReference>
<comment type="similarity">
    <text evidence="3 11 14">Belongs to the phosphoglycerate kinase family.</text>
</comment>
<feature type="binding site" evidence="11 12">
    <location>
        <begin position="40"/>
        <end position="42"/>
    </location>
    <ligand>
        <name>substrate</name>
    </ligand>
</feature>
<evidence type="ECO:0000256" key="12">
    <source>
        <dbReference type="PIRSR" id="PIRSR000724-1"/>
    </source>
</evidence>
<evidence type="ECO:0000256" key="4">
    <source>
        <dbReference type="ARBA" id="ARBA00011245"/>
    </source>
</evidence>
<feature type="binding site" evidence="12">
    <location>
        <position position="172"/>
    </location>
    <ligand>
        <name>(2R)-3-phosphoglycerate</name>
        <dbReference type="ChEBI" id="CHEBI:58272"/>
    </ligand>
</feature>
<name>A0A6I4YBK7_9DEIO</name>
<feature type="binding site" evidence="11 12">
    <location>
        <begin position="79"/>
        <end position="82"/>
    </location>
    <ligand>
        <name>substrate</name>
    </ligand>
</feature>
<feature type="binding site" evidence="12">
    <location>
        <position position="139"/>
    </location>
    <ligand>
        <name>(2R)-3-phosphoglycerate</name>
        <dbReference type="ChEBI" id="CHEBI:58272"/>
    </ligand>
</feature>
<accession>A0A6I4YBK7</accession>
<dbReference type="Proteomes" id="UP000430519">
    <property type="component" value="Unassembled WGS sequence"/>
</dbReference>
<comment type="caution">
    <text evidence="15">The sequence shown here is derived from an EMBL/GenBank/DDBJ whole genome shotgun (WGS) entry which is preliminary data.</text>
</comment>
<keyword evidence="16" id="KW-1185">Reference proteome</keyword>
<feature type="binding site" evidence="11">
    <location>
        <position position="139"/>
    </location>
    <ligand>
        <name>substrate</name>
    </ligand>
</feature>
<evidence type="ECO:0000256" key="11">
    <source>
        <dbReference type="HAMAP-Rule" id="MF_00145"/>
    </source>
</evidence>
<dbReference type="PROSITE" id="PS00111">
    <property type="entry name" value="PGLYCERATE_KINASE"/>
    <property type="match status" value="1"/>
</dbReference>
<keyword evidence="11" id="KW-0324">Glycolysis</keyword>
<sequence>MMGDGAIHPPSSILFERQGVNMQNLSQLDVQGKRVLVRVDYNVPVKDGVVQDDTRVTASLPTISALLDAGARNVILMSHFGRPKNGPEEKYSLKPVAPVLEKVLGRPVTFIAGTADSDETLAAAQALPEGAVALLENVRFSAGEEKNEEGLNGRLARLGDAFVLDAFGSAHRAHSSVSGVAAQLPHAAGTLLQTEVDALGKLLDGAERPYVVIIGGAKVSDKIKVIENLLPRVDKLLIGGGMAYTFIKSQGGKIGESIHEDDQLDLAARLLREYGDKIMLPVDVIAADAFSADANTQVVASNAIPDGWQGLDAGPETVRLYSEALKGAKTVFWNGPLGVFEFAKFAGGTNAVAAAVGSLKNQAYTVVGGGDSVSAINRSGKADQIDHISTGGGASLELLEGKALPGVEAMK</sequence>
<evidence type="ECO:0000256" key="14">
    <source>
        <dbReference type="RuleBase" id="RU000532"/>
    </source>
</evidence>
<dbReference type="InterPro" id="IPR015911">
    <property type="entry name" value="Phosphoglycerate_kinase_CS"/>
</dbReference>
<dbReference type="HAMAP" id="MF_00145">
    <property type="entry name" value="Phosphoglyc_kinase"/>
    <property type="match status" value="1"/>
</dbReference>
<evidence type="ECO:0000256" key="9">
    <source>
        <dbReference type="ARBA" id="ARBA00022777"/>
    </source>
</evidence>
<gene>
    <name evidence="11 15" type="primary">pgk</name>
    <name evidence="15" type="ORF">GLX28_09035</name>
</gene>
<evidence type="ECO:0000256" key="2">
    <source>
        <dbReference type="ARBA" id="ARBA00004838"/>
    </source>
</evidence>
<dbReference type="Gene3D" id="3.40.50.1260">
    <property type="entry name" value="Phosphoglycerate kinase, N-terminal domain"/>
    <property type="match status" value="2"/>
</dbReference>
<dbReference type="PRINTS" id="PR00477">
    <property type="entry name" value="PHGLYCKINASE"/>
</dbReference>
<evidence type="ECO:0000313" key="16">
    <source>
        <dbReference type="Proteomes" id="UP000430519"/>
    </source>
</evidence>
<keyword evidence="11" id="KW-0963">Cytoplasm</keyword>
<keyword evidence="10 11" id="KW-0067">ATP-binding</keyword>